<name>A0A163R9R5_9BACL</name>
<reference evidence="4" key="1">
    <citation type="submission" date="2016-01" db="EMBL/GenBank/DDBJ databases">
        <title>Draft genome of Chromobacterium sp. F49.</title>
        <authorList>
            <person name="Hong K.W."/>
        </authorList>
    </citation>
    <scope>NUCLEOTIDE SEQUENCE [LARGE SCALE GENOMIC DNA]</scope>
    <source>
        <strain evidence="4">P7IIIA</strain>
    </source>
</reference>
<keyword evidence="4" id="KW-1185">Reference proteome</keyword>
<dbReference type="Proteomes" id="UP000076567">
    <property type="component" value="Unassembled WGS sequence"/>
</dbReference>
<evidence type="ECO:0000256" key="2">
    <source>
        <dbReference type="ARBA" id="ARBA00022679"/>
    </source>
</evidence>
<dbReference type="Gene3D" id="3.40.50.12710">
    <property type="match status" value="1"/>
</dbReference>
<dbReference type="EMBL" id="LRFC01000023">
    <property type="protein sequence ID" value="KZE66411.1"/>
    <property type="molecule type" value="Genomic_DNA"/>
</dbReference>
<accession>A0A163R9R5</accession>
<evidence type="ECO:0000256" key="1">
    <source>
        <dbReference type="ARBA" id="ARBA00022603"/>
    </source>
</evidence>
<keyword evidence="2" id="KW-0808">Transferase</keyword>
<evidence type="ECO:0000313" key="4">
    <source>
        <dbReference type="Proteomes" id="UP000076567"/>
    </source>
</evidence>
<dbReference type="InterPro" id="IPR038375">
    <property type="entry name" value="NDUFAF7_sf"/>
</dbReference>
<keyword evidence="1" id="KW-0489">Methyltransferase</keyword>
<evidence type="ECO:0008006" key="5">
    <source>
        <dbReference type="Google" id="ProtNLM"/>
    </source>
</evidence>
<protein>
    <recommendedName>
        <fullName evidence="5">SAM-dependent methyltransferase</fullName>
    </recommendedName>
</protein>
<dbReference type="GO" id="GO:0035243">
    <property type="term" value="F:protein-arginine omega-N symmetric methyltransferase activity"/>
    <property type="evidence" value="ECO:0007669"/>
    <property type="project" value="TreeGrafter"/>
</dbReference>
<dbReference type="AlphaFoldDB" id="A0A163R9R5"/>
<dbReference type="GO" id="GO:0032259">
    <property type="term" value="P:methylation"/>
    <property type="evidence" value="ECO:0007669"/>
    <property type="project" value="UniProtKB-KW"/>
</dbReference>
<dbReference type="RefSeq" id="WP_066242317.1">
    <property type="nucleotide sequence ID" value="NZ_LRFC01000023.1"/>
</dbReference>
<sequence length="360" mass="42221">MMQSSLLYKKFEETNWLTMEEYMEHALYHPIDGYYMNENKKIGKNGDFYTSSFVSDVFATVWADFFVKVIKRNNLDPVVVEFGGGSGHFAQQIQTAWKNSNSPSIKYIIVERSPFHRKLLKEVLVDTSITILSSFEELKQELPAFRGVIFANEVLDAFPIRIFKCKSEGWFEKGVILKKEDEELSFEYKKVSNRSLLQTLDEMFKGRNKQNELEVSFQMIQWLKEIYEWTDSGSYFFFVDYGLIGDEWNSAYLKEGSIRGYYRHQIQNDPLAYPGKMDITYHIDWEQVQKTGNQHGIETLRMDNQGDFLLNKGLMLLLQNTHNPDPFSIEHKRNRAIRSFLLDSTLSNGFQVIQQKKRTV</sequence>
<dbReference type="InterPro" id="IPR003788">
    <property type="entry name" value="NDUFAF7"/>
</dbReference>
<dbReference type="Pfam" id="PF02636">
    <property type="entry name" value="Methyltransf_28"/>
    <property type="match status" value="1"/>
</dbReference>
<dbReference type="PANTHER" id="PTHR12049">
    <property type="entry name" value="PROTEIN ARGININE METHYLTRANSFERASE NDUFAF7, MITOCHONDRIAL"/>
    <property type="match status" value="1"/>
</dbReference>
<evidence type="ECO:0000313" key="3">
    <source>
        <dbReference type="EMBL" id="KZE66411.1"/>
    </source>
</evidence>
<comment type="caution">
    <text evidence="3">The sequence shown here is derived from an EMBL/GenBank/DDBJ whole genome shotgun (WGS) entry which is preliminary data.</text>
</comment>
<proteinExistence type="predicted"/>
<organism evidence="3 4">
    <name type="scientific">Fictibacillus phosphorivorans</name>
    <dbReference type="NCBI Taxonomy" id="1221500"/>
    <lineage>
        <taxon>Bacteria</taxon>
        <taxon>Bacillati</taxon>
        <taxon>Bacillota</taxon>
        <taxon>Bacilli</taxon>
        <taxon>Bacillales</taxon>
        <taxon>Fictibacillaceae</taxon>
        <taxon>Fictibacillus</taxon>
    </lineage>
</organism>
<dbReference type="OrthoDB" id="9794208at2"/>
<dbReference type="SUPFAM" id="SSF53335">
    <property type="entry name" value="S-adenosyl-L-methionine-dependent methyltransferases"/>
    <property type="match status" value="1"/>
</dbReference>
<dbReference type="InterPro" id="IPR029063">
    <property type="entry name" value="SAM-dependent_MTases_sf"/>
</dbReference>
<dbReference type="PANTHER" id="PTHR12049:SF7">
    <property type="entry name" value="PROTEIN ARGININE METHYLTRANSFERASE NDUFAF7, MITOCHONDRIAL"/>
    <property type="match status" value="1"/>
</dbReference>
<gene>
    <name evidence="3" type="ORF">AWM68_08615</name>
</gene>